<dbReference type="OrthoDB" id="2985392at2"/>
<gene>
    <name evidence="2" type="ORF">DL897_15135</name>
</gene>
<dbReference type="InterPro" id="IPR051162">
    <property type="entry name" value="T4SS_component"/>
</dbReference>
<keyword evidence="1" id="KW-0472">Membrane</keyword>
<dbReference type="Gene3D" id="3.40.50.300">
    <property type="entry name" value="P-loop containing nucleotide triphosphate hydrolases"/>
    <property type="match status" value="2"/>
</dbReference>
<proteinExistence type="predicted"/>
<dbReference type="PANTHER" id="PTHR30121">
    <property type="entry name" value="UNCHARACTERIZED PROTEIN YJGR-RELATED"/>
    <property type="match status" value="1"/>
</dbReference>
<evidence type="ECO:0000313" key="3">
    <source>
        <dbReference type="Proteomes" id="UP000251213"/>
    </source>
</evidence>
<keyword evidence="1" id="KW-1133">Transmembrane helix</keyword>
<dbReference type="InterPro" id="IPR027417">
    <property type="entry name" value="P-loop_NTPase"/>
</dbReference>
<protein>
    <submittedName>
        <fullName evidence="2">Uncharacterized protein</fullName>
    </submittedName>
</protein>
<dbReference type="EMBL" id="QJKK01000011">
    <property type="protein sequence ID" value="RAL21923.1"/>
    <property type="molecule type" value="Genomic_DNA"/>
</dbReference>
<dbReference type="Pfam" id="PF13814">
    <property type="entry name" value="Replic_Relax"/>
    <property type="match status" value="1"/>
</dbReference>
<dbReference type="Proteomes" id="UP000251213">
    <property type="component" value="Unassembled WGS sequence"/>
</dbReference>
<dbReference type="SUPFAM" id="SSF52540">
    <property type="entry name" value="P-loop containing nucleoside triphosphate hydrolases"/>
    <property type="match status" value="1"/>
</dbReference>
<accession>A0A364K1W5</accession>
<reference evidence="2 3" key="1">
    <citation type="submission" date="2018-06" db="EMBL/GenBank/DDBJ databases">
        <title>Thermoflavimicrobium daqus sp. nov., a thermophilic microbe isolated from Moutai-flavour Daqu.</title>
        <authorList>
            <person name="Wang X."/>
            <person name="Zhou H."/>
        </authorList>
    </citation>
    <scope>NUCLEOTIDE SEQUENCE [LARGE SCALE GENOMIC DNA]</scope>
    <source>
        <strain evidence="2 3">FBKL4.011</strain>
    </source>
</reference>
<evidence type="ECO:0000256" key="1">
    <source>
        <dbReference type="SAM" id="Phobius"/>
    </source>
</evidence>
<organism evidence="2 3">
    <name type="scientific">Thermoflavimicrobium daqui</name>
    <dbReference type="NCBI Taxonomy" id="2137476"/>
    <lineage>
        <taxon>Bacteria</taxon>
        <taxon>Bacillati</taxon>
        <taxon>Bacillota</taxon>
        <taxon>Bacilli</taxon>
        <taxon>Bacillales</taxon>
        <taxon>Thermoactinomycetaceae</taxon>
        <taxon>Thermoflavimicrobium</taxon>
    </lineage>
</organism>
<keyword evidence="3" id="KW-1185">Reference proteome</keyword>
<name>A0A364K1W5_9BACL</name>
<feature type="transmembrane region" description="Helical" evidence="1">
    <location>
        <begin position="53"/>
        <end position="81"/>
    </location>
</feature>
<evidence type="ECO:0000313" key="2">
    <source>
        <dbReference type="EMBL" id="RAL21923.1"/>
    </source>
</evidence>
<reference evidence="2 3" key="2">
    <citation type="submission" date="2018-06" db="EMBL/GenBank/DDBJ databases">
        <authorList>
            <person name="Zhirakovskaya E."/>
        </authorList>
    </citation>
    <scope>NUCLEOTIDE SEQUENCE [LARGE SCALE GENOMIC DNA]</scope>
    <source>
        <strain evidence="2 3">FBKL4.011</strain>
    </source>
</reference>
<feature type="transmembrane region" description="Helical" evidence="1">
    <location>
        <begin position="16"/>
        <end position="33"/>
    </location>
</feature>
<keyword evidence="1" id="KW-0812">Transmembrane</keyword>
<dbReference type="PANTHER" id="PTHR30121:SF6">
    <property type="entry name" value="SLR6007 PROTEIN"/>
    <property type="match status" value="1"/>
</dbReference>
<dbReference type="AlphaFoldDB" id="A0A364K1W5"/>
<sequence length="1113" mass="130701">MNKQKQSREINELHQIFYIVAAVAIIATIWLIRQLFNSPQLFDEWLGISFSDVVWNIMMVLNGVLIALFLATCIGAMLHYYHKKSILKNYHYLRILPHIQTQFDTEAITHMVNQLGGTEHRWIQRILRGREWFRFFVYRDKNEQISFYIGFPIHRTNDVKQIIQSCYKNAELHSIPLTELPFPSQEKKGYGGYFKPLKNQKGLPYQAITKDHLSDILLSMGKESYIDILFTPTSTRKLSRKIKKARQHMLKNDMRKFQLEGMERDLLNRLEKRLLKHQKVFKVRVSLWSRSKTSVHTIANQVSSMVRLGNDFIIKETRKCPIRDKTPLPDIFTSTVLFTDKELSNFIHLPEGKTVKEEKEITTSHHIYDYILHLNSAQRTLKDWELSKGTRLGEWVHPIYKRDIRIDWEQLTKHFLLTGAPGMGKSSLLIEFIDGIIKDWLKDPENHPGFTLIDPARETISIIENRLAYYEKQGMKIPKHKIKHFNLTDDTTHTIALNLLYKTKGHSLEKVAKYTAEVILGTAKSDNLTQSKRLLQMAIWALLEDTEQHTILGIEDLFTNSKFRKKVLQNIKDPYVKRFWDSIDDDKDYKSKIEAILNRLDPLLSNKSMRRMYCQFEMALDIRKYMDDGCIVFVDILGMSDQEIKIIVGHMITQYHLVAQKRPIGSKHHIMMIDEAHRTQIPIIANIIAEDRKFNFGIGLITQEVKQIKDAKLLNSLNLIGTIMSCAQGQGAEHIEKMTDSYFTRSMISRLPERQAAIFTRSKHEGKSHITTCIIQNEPPIVYLPNGKVANYLNREKGIAQEWGYKWGLEIMKEQKEVTDIKEVDQMIMRYMESTSKTEITPEPLNIKGTQIKEEKILDKSIMMEALKTPLKNSQAIPLFVYASTMISAEQLGQLMNKDKKLILNSISKMNKKGKMIISHYKEKSKPRMYSLGKDGKKVVEEFIGKEITLYENKNTQLAHYWGINEVFIRLFKEIGHEEALERLLWYNTKDATRMMYQLWEEKVGIQLKNEDKKKYHDEKKRLPKPDALLIIDEKHYWIEYDNGTEWKDLLVDRYKKYIKYMGQIKNEEIILWFTDQETRRGYMEEKWKEFIKGGENKPNMKFLTLDEVRNLL</sequence>
<dbReference type="InterPro" id="IPR025855">
    <property type="entry name" value="Replic_Relax"/>
</dbReference>
<comment type="caution">
    <text evidence="2">The sequence shown here is derived from an EMBL/GenBank/DDBJ whole genome shotgun (WGS) entry which is preliminary data.</text>
</comment>
<dbReference type="RefSeq" id="WP_113659965.1">
    <property type="nucleotide sequence ID" value="NZ_KZ845673.1"/>
</dbReference>